<evidence type="ECO:0000259" key="6">
    <source>
        <dbReference type="PROSITE" id="PS50950"/>
    </source>
</evidence>
<dbReference type="Pfam" id="PF21789">
    <property type="entry name" value="TNP-like_RNaseH_C"/>
    <property type="match status" value="1"/>
</dbReference>
<feature type="non-terminal residue" evidence="7">
    <location>
        <position position="1"/>
    </location>
</feature>
<evidence type="ECO:0000256" key="5">
    <source>
        <dbReference type="PROSITE-ProRule" id="PRU00309"/>
    </source>
</evidence>
<dbReference type="PANTHER" id="PTHR47577">
    <property type="entry name" value="THAP DOMAIN-CONTAINING PROTEIN 6"/>
    <property type="match status" value="1"/>
</dbReference>
<accession>A0A6G0Y976</accession>
<keyword evidence="4 5" id="KW-0238">DNA-binding</keyword>
<dbReference type="PANTHER" id="PTHR47577:SF2">
    <property type="entry name" value="THAP DOMAIN CONTAINING 9"/>
    <property type="match status" value="1"/>
</dbReference>
<evidence type="ECO:0000256" key="4">
    <source>
        <dbReference type="ARBA" id="ARBA00023125"/>
    </source>
</evidence>
<dbReference type="InterPro" id="IPR006612">
    <property type="entry name" value="THAP_Znf"/>
</dbReference>
<dbReference type="SMART" id="SM00980">
    <property type="entry name" value="THAP"/>
    <property type="match status" value="1"/>
</dbReference>
<dbReference type="PROSITE" id="PS50950">
    <property type="entry name" value="ZF_THAP"/>
    <property type="match status" value="1"/>
</dbReference>
<organism evidence="7 8">
    <name type="scientific">Aphis craccivora</name>
    <name type="common">Cowpea aphid</name>
    <dbReference type="NCBI Taxonomy" id="307492"/>
    <lineage>
        <taxon>Eukaryota</taxon>
        <taxon>Metazoa</taxon>
        <taxon>Ecdysozoa</taxon>
        <taxon>Arthropoda</taxon>
        <taxon>Hexapoda</taxon>
        <taxon>Insecta</taxon>
        <taxon>Pterygota</taxon>
        <taxon>Neoptera</taxon>
        <taxon>Paraneoptera</taxon>
        <taxon>Hemiptera</taxon>
        <taxon>Sternorrhyncha</taxon>
        <taxon>Aphidomorpha</taxon>
        <taxon>Aphidoidea</taxon>
        <taxon>Aphididae</taxon>
        <taxon>Aphidini</taxon>
        <taxon>Aphis</taxon>
        <taxon>Aphis</taxon>
    </lineage>
</organism>
<name>A0A6G0Y976_APHCR</name>
<dbReference type="InterPro" id="IPR048367">
    <property type="entry name" value="TNP-like_RNaseH_C"/>
</dbReference>
<protein>
    <submittedName>
        <fullName evidence="7">THAP-type domain-containing protein</fullName>
    </submittedName>
</protein>
<dbReference type="Proteomes" id="UP000478052">
    <property type="component" value="Unassembled WGS sequence"/>
</dbReference>
<dbReference type="AlphaFoldDB" id="A0A6G0Y976"/>
<dbReference type="EMBL" id="VUJU01005372">
    <property type="protein sequence ID" value="KAF0751423.1"/>
    <property type="molecule type" value="Genomic_DNA"/>
</dbReference>
<dbReference type="Gene3D" id="6.20.210.20">
    <property type="entry name" value="THAP domain"/>
    <property type="match status" value="1"/>
</dbReference>
<dbReference type="SUPFAM" id="SSF57716">
    <property type="entry name" value="Glucocorticoid receptor-like (DNA-binding domain)"/>
    <property type="match status" value="1"/>
</dbReference>
<keyword evidence="8" id="KW-1185">Reference proteome</keyword>
<keyword evidence="3" id="KW-0862">Zinc</keyword>
<dbReference type="Pfam" id="PF21788">
    <property type="entry name" value="TNP-like_GBD"/>
    <property type="match status" value="1"/>
</dbReference>
<evidence type="ECO:0000256" key="2">
    <source>
        <dbReference type="ARBA" id="ARBA00022771"/>
    </source>
</evidence>
<dbReference type="InterPro" id="IPR038441">
    <property type="entry name" value="THAP_Znf_sf"/>
</dbReference>
<evidence type="ECO:0000256" key="3">
    <source>
        <dbReference type="ARBA" id="ARBA00022833"/>
    </source>
</evidence>
<evidence type="ECO:0000256" key="1">
    <source>
        <dbReference type="ARBA" id="ARBA00022723"/>
    </source>
</evidence>
<keyword evidence="2 5" id="KW-0863">Zinc-finger</keyword>
<dbReference type="Pfam" id="PF05485">
    <property type="entry name" value="THAP"/>
    <property type="match status" value="1"/>
</dbReference>
<dbReference type="SMART" id="SM00692">
    <property type="entry name" value="DM3"/>
    <property type="match status" value="1"/>
</dbReference>
<evidence type="ECO:0000313" key="7">
    <source>
        <dbReference type="EMBL" id="KAF0751423.1"/>
    </source>
</evidence>
<dbReference type="InterPro" id="IPR048365">
    <property type="entry name" value="TNP-like_RNaseH_N"/>
</dbReference>
<sequence length="949" mass="110058">YHIYKMIKCCVVGCTSGYKSNTEKVHQFCVPKNEDLRMKWAKAIPRQDLVFTKNTYVCAKHFNENDIIKFWSSGAVKIPYKQWRLVEGAIPTIFYGPSYLSKNMLNLEKLENLLTIQCLIYCSVKYLYIKNLFQCVQTIQFKSPWVALPITNDDIEFKLQNQISFWIRGKKINNNEINIFPATNIREFIENIQKFESIIVCNGGPEYNLFPDAPHTICKVSSNNLLRHNNCDIIITSKAKCCEPSQEDMALCNQESIQEKLRQLNESQKTLVNECLAASKLKNPKSRRYSDNWLMLCLLFNIRSPSAYRYIRESALLPFPRPKTVRQHLASIKTTCGFDSNFLQLLKKKSDQMSEMNKHGILLFDAVNLRKSLSVNSSNLTYTGLEDYGDEGVKGACHKEYADHALVFMWQSLSSNFCQTIGCFASKGEVKGVIITQLVLKAITLLENIGIFVDGIISDGASTNRRMWKELGIDGSQENFKNYFVHPIDSERKVFVLSDFVHLFKCIRNRLHNNKSLQLHSKANQICWDYYKEVYKEDVKNPENLRIIPRITPHHLELTSMAKMRVRLCTQVLSASMAKAMQFYRNNGCLQLKGSTETSNFTLYWNNVFDNFNRNLPWQGLKKDDEGFQNFENALSYLNGWEDEMKTKKIDPKDFLTMTTAQGLRVTIQLTIDLSKYLLEKCGFEYVLTGKMCQDPLEFNKFFGIIRQSAGPNDHPTTPTFLHLYKILSIYSVLKPPKHGNCTVTNTDAPKISLTDLHEIFHDKTSDRSTKINYLKSRLDILIEEGIWEPCQVLPPIDSYEEHTSIRDCVVYYVCGYVTKQILKRKKCLKCIEYLKNGSNEHPAAKLITLKLRSNLLYPNTYLFEFLSKVESSFAKHCTSYNVFERVIDEVVESEFEFKYTCAEHQLEVATEILVYFIQMRLRQYTYQENLKLLKISREKKKISKLYNT</sequence>
<proteinExistence type="predicted"/>
<reference evidence="7 8" key="1">
    <citation type="submission" date="2019-08" db="EMBL/GenBank/DDBJ databases">
        <title>Whole genome of Aphis craccivora.</title>
        <authorList>
            <person name="Voronova N.V."/>
            <person name="Shulinski R.S."/>
            <person name="Bandarenka Y.V."/>
            <person name="Zhorov D.G."/>
            <person name="Warner D."/>
        </authorList>
    </citation>
    <scope>NUCLEOTIDE SEQUENCE [LARGE SCALE GENOMIC DNA]</scope>
    <source>
        <strain evidence="7">180601</strain>
        <tissue evidence="7">Whole Body</tissue>
    </source>
</reference>
<dbReference type="InterPro" id="IPR048366">
    <property type="entry name" value="TNP-like_GBD"/>
</dbReference>
<evidence type="ECO:0000313" key="8">
    <source>
        <dbReference type="Proteomes" id="UP000478052"/>
    </source>
</evidence>
<dbReference type="GO" id="GO:0008270">
    <property type="term" value="F:zinc ion binding"/>
    <property type="evidence" value="ECO:0007669"/>
    <property type="project" value="UniProtKB-KW"/>
</dbReference>
<feature type="domain" description="THAP-type" evidence="6">
    <location>
        <begin position="6"/>
        <end position="94"/>
    </location>
</feature>
<dbReference type="OrthoDB" id="6626861at2759"/>
<dbReference type="Pfam" id="PF21787">
    <property type="entry name" value="TNP-like_RNaseH_N"/>
    <property type="match status" value="1"/>
</dbReference>
<gene>
    <name evidence="7" type="ORF">FWK35_00012596</name>
</gene>
<dbReference type="GO" id="GO:0003677">
    <property type="term" value="F:DNA binding"/>
    <property type="evidence" value="ECO:0007669"/>
    <property type="project" value="UniProtKB-UniRule"/>
</dbReference>
<comment type="caution">
    <text evidence="7">The sequence shown here is derived from an EMBL/GenBank/DDBJ whole genome shotgun (WGS) entry which is preliminary data.</text>
</comment>
<keyword evidence="1" id="KW-0479">Metal-binding</keyword>